<keyword evidence="3 5" id="KW-1133">Transmembrane helix</keyword>
<sequence>MTVGKILLLLLIMVTGFSALMRPWIGISSYYFLSLLGPQYIWWWVFDGVRVSLLVAGFAIAGIGIDLLKGNLAPRLLKTRLNLYVLLLWVFLAVSYWLGPFVDLYASGGRTPEQIFSLMNNVFLFYFCATITVDDLKKIRYLTLVMVVSVIYLAYWANDQYLSANWSQFNMGRLMGPRSIGGGSIYGDENAFAMFFVTGLPFVFYLGMEVRKKWLRYLLWAVIPLGGHAIFLTGSRGGLLGICVTLFVGLFLSKRKILAIPVLLGAFMFYQWQAGSVMKDRSEIIAEYEGDRSATDRLDAWGGGVKMILTHPVTGVGLGSFVTALPIFIEHRPMVAHNTLIQFAAESGLGAGVCYVLLIYTFYRNARRVLLRCNAEKSDETAKRIDQYNKTCMISFSGLVVCSLFLSLNTYEIFFFLLIINNSLAQICQEKLDPA</sequence>
<dbReference type="KEGG" id="ppd:Ppro_2455"/>
<feature type="transmembrane region" description="Helical" evidence="5">
    <location>
        <begin position="393"/>
        <end position="420"/>
    </location>
</feature>
<feature type="transmembrane region" description="Helical" evidence="5">
    <location>
        <begin position="51"/>
        <end position="69"/>
    </location>
</feature>
<feature type="transmembrane region" description="Helical" evidence="5">
    <location>
        <begin position="341"/>
        <end position="363"/>
    </location>
</feature>
<accession>A1ARU0</accession>
<dbReference type="Proteomes" id="UP000006732">
    <property type="component" value="Chromosome"/>
</dbReference>
<dbReference type="Pfam" id="PF19358">
    <property type="entry name" value="DUF5935"/>
    <property type="match status" value="1"/>
</dbReference>
<feature type="transmembrane region" description="Helical" evidence="5">
    <location>
        <begin position="214"/>
        <end position="231"/>
    </location>
</feature>
<evidence type="ECO:0000256" key="2">
    <source>
        <dbReference type="ARBA" id="ARBA00022692"/>
    </source>
</evidence>
<dbReference type="EMBL" id="CP000482">
    <property type="protein sequence ID" value="ABL00061.1"/>
    <property type="molecule type" value="Genomic_DNA"/>
</dbReference>
<evidence type="ECO:0000259" key="6">
    <source>
        <dbReference type="Pfam" id="PF04932"/>
    </source>
</evidence>
<dbReference type="InterPro" id="IPR045979">
    <property type="entry name" value="DUF5935"/>
</dbReference>
<protein>
    <submittedName>
        <fullName evidence="8">O-antigen polymerase</fullName>
    </submittedName>
</protein>
<evidence type="ECO:0000259" key="7">
    <source>
        <dbReference type="Pfam" id="PF19358"/>
    </source>
</evidence>
<feature type="transmembrane region" description="Helical" evidence="5">
    <location>
        <begin position="237"/>
        <end position="253"/>
    </location>
</feature>
<evidence type="ECO:0000256" key="1">
    <source>
        <dbReference type="ARBA" id="ARBA00004141"/>
    </source>
</evidence>
<keyword evidence="9" id="KW-1185">Reference proteome</keyword>
<feature type="transmembrane region" description="Helical" evidence="5">
    <location>
        <begin position="191"/>
        <end position="207"/>
    </location>
</feature>
<feature type="domain" description="O-antigen ligase-related" evidence="6">
    <location>
        <begin position="227"/>
        <end position="355"/>
    </location>
</feature>
<feature type="transmembrane region" description="Helical" evidence="5">
    <location>
        <begin position="114"/>
        <end position="132"/>
    </location>
</feature>
<dbReference type="STRING" id="338966.Ppro_2455"/>
<dbReference type="HOGENOM" id="CLU_631353_0_0_7"/>
<evidence type="ECO:0000256" key="5">
    <source>
        <dbReference type="SAM" id="Phobius"/>
    </source>
</evidence>
<comment type="subcellular location">
    <subcellularLocation>
        <location evidence="1">Membrane</location>
        <topology evidence="1">Multi-pass membrane protein</topology>
    </subcellularLocation>
</comment>
<feature type="transmembrane region" description="Helical" evidence="5">
    <location>
        <begin position="81"/>
        <end position="102"/>
    </location>
</feature>
<evidence type="ECO:0000313" key="8">
    <source>
        <dbReference type="EMBL" id="ABL00061.1"/>
    </source>
</evidence>
<name>A1ARU0_PELPD</name>
<dbReference type="Pfam" id="PF04932">
    <property type="entry name" value="Wzy_C"/>
    <property type="match status" value="1"/>
</dbReference>
<dbReference type="PANTHER" id="PTHR37422:SF13">
    <property type="entry name" value="LIPOPOLYSACCHARIDE BIOSYNTHESIS PROTEIN PA4999-RELATED"/>
    <property type="match status" value="1"/>
</dbReference>
<keyword evidence="2 5" id="KW-0812">Transmembrane</keyword>
<reference evidence="8 9" key="1">
    <citation type="submission" date="2006-10" db="EMBL/GenBank/DDBJ databases">
        <title>Complete sequence of chromosome of Pelobacter propionicus DSM 2379.</title>
        <authorList>
            <consortium name="US DOE Joint Genome Institute"/>
            <person name="Copeland A."/>
            <person name="Lucas S."/>
            <person name="Lapidus A."/>
            <person name="Barry K."/>
            <person name="Detter J.C."/>
            <person name="Glavina del Rio T."/>
            <person name="Hammon N."/>
            <person name="Israni S."/>
            <person name="Dalin E."/>
            <person name="Tice H."/>
            <person name="Pitluck S."/>
            <person name="Saunders E."/>
            <person name="Brettin T."/>
            <person name="Bruce D."/>
            <person name="Han C."/>
            <person name="Tapia R."/>
            <person name="Schmutz J."/>
            <person name="Larimer F."/>
            <person name="Land M."/>
            <person name="Hauser L."/>
            <person name="Kyrpides N."/>
            <person name="Kim E."/>
            <person name="Lovley D."/>
            <person name="Richardson P."/>
        </authorList>
    </citation>
    <scope>NUCLEOTIDE SEQUENCE [LARGE SCALE GENOMIC DNA]</scope>
    <source>
        <strain evidence="9">DSM 2379 / NBRC 103807 / OttBd1</strain>
    </source>
</reference>
<feature type="transmembrane region" description="Helical" evidence="5">
    <location>
        <begin position="307"/>
        <end position="329"/>
    </location>
</feature>
<dbReference type="eggNOG" id="COG3307">
    <property type="taxonomic scope" value="Bacteria"/>
</dbReference>
<organism evidence="8 9">
    <name type="scientific">Pelobacter propionicus (strain DSM 2379 / NBRC 103807 / OttBd1)</name>
    <dbReference type="NCBI Taxonomy" id="338966"/>
    <lineage>
        <taxon>Bacteria</taxon>
        <taxon>Pseudomonadati</taxon>
        <taxon>Thermodesulfobacteriota</taxon>
        <taxon>Desulfuromonadia</taxon>
        <taxon>Desulfuromonadales</taxon>
        <taxon>Desulfuromonadaceae</taxon>
        <taxon>Pelobacter</taxon>
    </lineage>
</organism>
<proteinExistence type="predicted"/>
<feature type="transmembrane region" description="Helical" evidence="5">
    <location>
        <begin position="7"/>
        <end position="31"/>
    </location>
</feature>
<dbReference type="InterPro" id="IPR051533">
    <property type="entry name" value="WaaL-like"/>
</dbReference>
<feature type="domain" description="DUF5935" evidence="7">
    <location>
        <begin position="6"/>
        <end position="151"/>
    </location>
</feature>
<evidence type="ECO:0000313" key="9">
    <source>
        <dbReference type="Proteomes" id="UP000006732"/>
    </source>
</evidence>
<feature type="transmembrane region" description="Helical" evidence="5">
    <location>
        <begin position="139"/>
        <end position="157"/>
    </location>
</feature>
<keyword evidence="4 5" id="KW-0472">Membrane</keyword>
<dbReference type="PANTHER" id="PTHR37422">
    <property type="entry name" value="TEICHURONIC ACID BIOSYNTHESIS PROTEIN TUAE"/>
    <property type="match status" value="1"/>
</dbReference>
<dbReference type="InterPro" id="IPR007016">
    <property type="entry name" value="O-antigen_ligase-rel_domated"/>
</dbReference>
<dbReference type="GO" id="GO:0016020">
    <property type="term" value="C:membrane"/>
    <property type="evidence" value="ECO:0007669"/>
    <property type="project" value="UniProtKB-SubCell"/>
</dbReference>
<evidence type="ECO:0000256" key="4">
    <source>
        <dbReference type="ARBA" id="ARBA00023136"/>
    </source>
</evidence>
<dbReference type="AlphaFoldDB" id="A1ARU0"/>
<gene>
    <name evidence="8" type="ordered locus">Ppro_2455</name>
</gene>
<evidence type="ECO:0000256" key="3">
    <source>
        <dbReference type="ARBA" id="ARBA00022989"/>
    </source>
</evidence>